<dbReference type="RefSeq" id="WP_073994005.1">
    <property type="nucleotide sequence ID" value="NZ_FQYT01000017.1"/>
</dbReference>
<dbReference type="AlphaFoldDB" id="A0A1M6I8L9"/>
<dbReference type="Proteomes" id="UP000184342">
    <property type="component" value="Unassembled WGS sequence"/>
</dbReference>
<dbReference type="PANTHER" id="PTHR39185">
    <property type="entry name" value="SWARMING MOTILITY PROTEIN SWRD"/>
    <property type="match status" value="1"/>
</dbReference>
<dbReference type="EMBL" id="FQYT01000017">
    <property type="protein sequence ID" value="SHJ30757.1"/>
    <property type="molecule type" value="Genomic_DNA"/>
</dbReference>
<sequence>MIRLTRLNNQEIVINSAQIECIEVIPESKIIMMNGKFYIVQESIREIIEKTKEYAAAVRDMSRNMI</sequence>
<protein>
    <submittedName>
        <fullName evidence="1">Flagellar protein FlbD</fullName>
    </submittedName>
</protein>
<keyword evidence="2" id="KW-1185">Reference proteome</keyword>
<keyword evidence="1" id="KW-0282">Flagellum</keyword>
<dbReference type="InterPro" id="IPR009384">
    <property type="entry name" value="SwrD-like"/>
</dbReference>
<evidence type="ECO:0000313" key="2">
    <source>
        <dbReference type="Proteomes" id="UP000184342"/>
    </source>
</evidence>
<proteinExistence type="predicted"/>
<name>A0A1M6I8L9_9FIRM</name>
<reference evidence="1 2" key="1">
    <citation type="submission" date="2016-11" db="EMBL/GenBank/DDBJ databases">
        <authorList>
            <person name="Jaros S."/>
            <person name="Januszkiewicz K."/>
            <person name="Wedrychowicz H."/>
        </authorList>
    </citation>
    <scope>NUCLEOTIDE SEQUENCE [LARGE SCALE GENOMIC DNA]</scope>
    <source>
        <strain evidence="1 2">DSM 15970</strain>
    </source>
</reference>
<evidence type="ECO:0000313" key="1">
    <source>
        <dbReference type="EMBL" id="SHJ30757.1"/>
    </source>
</evidence>
<dbReference type="Pfam" id="PF06289">
    <property type="entry name" value="FlbD"/>
    <property type="match status" value="1"/>
</dbReference>
<accession>A0A1M6I8L9</accession>
<organism evidence="1 2">
    <name type="scientific">Parasporobacterium paucivorans DSM 15970</name>
    <dbReference type="NCBI Taxonomy" id="1122934"/>
    <lineage>
        <taxon>Bacteria</taxon>
        <taxon>Bacillati</taxon>
        <taxon>Bacillota</taxon>
        <taxon>Clostridia</taxon>
        <taxon>Lachnospirales</taxon>
        <taxon>Lachnospiraceae</taxon>
        <taxon>Parasporobacterium</taxon>
    </lineage>
</organism>
<keyword evidence="1" id="KW-0966">Cell projection</keyword>
<keyword evidence="1" id="KW-0969">Cilium</keyword>
<dbReference type="OrthoDB" id="9799862at2"/>
<gene>
    <name evidence="1" type="ORF">SAMN02745691_01712</name>
</gene>
<dbReference type="STRING" id="1122934.SAMN02745691_01712"/>
<dbReference type="PANTHER" id="PTHR39185:SF1">
    <property type="entry name" value="SWARMING MOTILITY PROTEIN SWRD"/>
    <property type="match status" value="1"/>
</dbReference>